<accession>A0A2H1K5X6</accession>
<proteinExistence type="predicted"/>
<dbReference type="Gene3D" id="3.90.550.10">
    <property type="entry name" value="Spore Coat Polysaccharide Biosynthesis Protein SpsA, Chain A"/>
    <property type="match status" value="1"/>
</dbReference>
<name>A0A2H1K5X6_BRELN</name>
<dbReference type="CDD" id="cd00761">
    <property type="entry name" value="Glyco_tranf_GTA_type"/>
    <property type="match status" value="1"/>
</dbReference>
<protein>
    <submittedName>
        <fullName evidence="2">Glycosyl transferase family 2</fullName>
    </submittedName>
</protein>
<sequence>MVGPILTIGITSFERPASLLRAIYSVVEQVEVSRNEVEVIVVDDASASSDVISVLKSIDGGTSSGFVSLRVIRHETGSGGPSQGRNDIIENAAGRYVFFLDDDNYFAAGSLRYLCDYARSSSADWISLRRRRNGRSYFRSPAGVHEGLNREQALWTFLIAGAFRRSWLIDSGLRFDPEVAYGEDNEFVLELVCRSSSFSALCDRDYVIESDPGKGENPHISHLANGAGFVSTLVEHVRRLTNVIVRCTDIADERTDLSKLVLKRSLNSYKLDRKISALEDLERAHEFLLDWRSIILRVLSRDDVLSLVGGTVKREALEAILCADIEGLKASVSSSYDSASRS</sequence>
<dbReference type="GO" id="GO:0016758">
    <property type="term" value="F:hexosyltransferase activity"/>
    <property type="evidence" value="ECO:0007669"/>
    <property type="project" value="UniProtKB-ARBA"/>
</dbReference>
<dbReference type="InterPro" id="IPR029044">
    <property type="entry name" value="Nucleotide-diphossugar_trans"/>
</dbReference>
<dbReference type="PANTHER" id="PTHR22916">
    <property type="entry name" value="GLYCOSYLTRANSFERASE"/>
    <property type="match status" value="1"/>
</dbReference>
<dbReference type="PANTHER" id="PTHR22916:SF3">
    <property type="entry name" value="UDP-GLCNAC:BETAGAL BETA-1,3-N-ACETYLGLUCOSAMINYLTRANSFERASE-LIKE PROTEIN 1"/>
    <property type="match status" value="1"/>
</dbReference>
<organism evidence="2 3">
    <name type="scientific">Brevibacterium linens</name>
    <dbReference type="NCBI Taxonomy" id="1703"/>
    <lineage>
        <taxon>Bacteria</taxon>
        <taxon>Bacillati</taxon>
        <taxon>Actinomycetota</taxon>
        <taxon>Actinomycetes</taxon>
        <taxon>Micrococcales</taxon>
        <taxon>Brevibacteriaceae</taxon>
        <taxon>Brevibacterium</taxon>
    </lineage>
</organism>
<evidence type="ECO:0000313" key="2">
    <source>
        <dbReference type="EMBL" id="SMX95059.1"/>
    </source>
</evidence>
<evidence type="ECO:0000313" key="3">
    <source>
        <dbReference type="Proteomes" id="UP000234498"/>
    </source>
</evidence>
<evidence type="ECO:0000259" key="1">
    <source>
        <dbReference type="Pfam" id="PF00535"/>
    </source>
</evidence>
<dbReference type="Pfam" id="PF00535">
    <property type="entry name" value="Glycos_transf_2"/>
    <property type="match status" value="1"/>
</dbReference>
<feature type="domain" description="Glycosyltransferase 2-like" evidence="1">
    <location>
        <begin position="8"/>
        <end position="140"/>
    </location>
</feature>
<dbReference type="AlphaFoldDB" id="A0A2H1K5X6"/>
<gene>
    <name evidence="2" type="ORF">BLIN101_03025</name>
</gene>
<dbReference type="Proteomes" id="UP000234498">
    <property type="component" value="Unassembled WGS sequence"/>
</dbReference>
<dbReference type="InterPro" id="IPR001173">
    <property type="entry name" value="Glyco_trans_2-like"/>
</dbReference>
<keyword evidence="2" id="KW-0808">Transferase</keyword>
<dbReference type="EMBL" id="FXZA01000026">
    <property type="protein sequence ID" value="SMX95059.1"/>
    <property type="molecule type" value="Genomic_DNA"/>
</dbReference>
<reference evidence="2 3" key="1">
    <citation type="submission" date="2017-03" db="EMBL/GenBank/DDBJ databases">
        <authorList>
            <person name="Afonso C.L."/>
            <person name="Miller P.J."/>
            <person name="Scott M.A."/>
            <person name="Spackman E."/>
            <person name="Goraichik I."/>
            <person name="Dimitrov K.M."/>
            <person name="Suarez D.L."/>
            <person name="Swayne D.E."/>
        </authorList>
    </citation>
    <scope>NUCLEOTIDE SEQUENCE [LARGE SCALE GENOMIC DNA]</scope>
    <source>
        <strain evidence="2 3">Mu101</strain>
    </source>
</reference>
<dbReference type="SUPFAM" id="SSF53448">
    <property type="entry name" value="Nucleotide-diphospho-sugar transferases"/>
    <property type="match status" value="1"/>
</dbReference>